<keyword evidence="4" id="KW-1185">Reference proteome</keyword>
<evidence type="ECO:0000259" key="2">
    <source>
        <dbReference type="Pfam" id="PF18917"/>
    </source>
</evidence>
<comment type="caution">
    <text evidence="3">The sequence shown here is derived from an EMBL/GenBank/DDBJ whole genome shotgun (WGS) entry which is preliminary data.</text>
</comment>
<dbReference type="InterPro" id="IPR043726">
    <property type="entry name" value="LiaI-LiaF-like_TM1"/>
</dbReference>
<feature type="transmembrane region" description="Helical" evidence="1">
    <location>
        <begin position="37"/>
        <end position="55"/>
    </location>
</feature>
<keyword evidence="1" id="KW-0812">Transmembrane</keyword>
<sequence>MRERRIGTITMGVCLVVFGVLFLVHIFGGFLNYELIFHLWPLILIGLGMEILFYTCIASGKAEKYDFAAIIVIFLLTGFSMCMAGADWVITNVGQDVWFNSTGYGF</sequence>
<keyword evidence="1" id="KW-0472">Membrane</keyword>
<evidence type="ECO:0000313" key="4">
    <source>
        <dbReference type="Proteomes" id="UP000606193"/>
    </source>
</evidence>
<keyword evidence="1" id="KW-1133">Transmembrane helix</keyword>
<reference evidence="3 4" key="1">
    <citation type="submission" date="2020-08" db="EMBL/GenBank/DDBJ databases">
        <title>Genome public.</title>
        <authorList>
            <person name="Liu C."/>
            <person name="Sun Q."/>
        </authorList>
    </citation>
    <scope>NUCLEOTIDE SEQUENCE [LARGE SCALE GENOMIC DNA]</scope>
    <source>
        <strain evidence="3 4">NSJ-37</strain>
    </source>
</reference>
<dbReference type="Proteomes" id="UP000606193">
    <property type="component" value="Unassembled WGS sequence"/>
</dbReference>
<feature type="domain" description="LiaI-LiaF-like transmembrane region" evidence="2">
    <location>
        <begin position="9"/>
        <end position="52"/>
    </location>
</feature>
<evidence type="ECO:0000313" key="3">
    <source>
        <dbReference type="EMBL" id="MBC8562806.1"/>
    </source>
</evidence>
<proteinExistence type="predicted"/>
<accession>A0ABR7N2E5</accession>
<name>A0ABR7N2E5_9FIRM</name>
<dbReference type="EMBL" id="JACRSX010000012">
    <property type="protein sequence ID" value="MBC8562806.1"/>
    <property type="molecule type" value="Genomic_DNA"/>
</dbReference>
<evidence type="ECO:0000256" key="1">
    <source>
        <dbReference type="SAM" id="Phobius"/>
    </source>
</evidence>
<feature type="transmembrane region" description="Helical" evidence="1">
    <location>
        <begin position="12"/>
        <end position="31"/>
    </location>
</feature>
<dbReference type="RefSeq" id="WP_249298069.1">
    <property type="nucleotide sequence ID" value="NZ_JACRSX010000012.1"/>
</dbReference>
<dbReference type="Pfam" id="PF18917">
    <property type="entry name" value="LiaI-LiaF-like_TM1"/>
    <property type="match status" value="1"/>
</dbReference>
<protein>
    <recommendedName>
        <fullName evidence="2">LiaI-LiaF-like transmembrane region domain-containing protein</fullName>
    </recommendedName>
</protein>
<organism evidence="3 4">
    <name type="scientific">Jutongia huaianensis</name>
    <dbReference type="NCBI Taxonomy" id="2763668"/>
    <lineage>
        <taxon>Bacteria</taxon>
        <taxon>Bacillati</taxon>
        <taxon>Bacillota</taxon>
        <taxon>Clostridia</taxon>
        <taxon>Lachnospirales</taxon>
        <taxon>Lachnospiraceae</taxon>
        <taxon>Jutongia</taxon>
    </lineage>
</organism>
<feature type="transmembrane region" description="Helical" evidence="1">
    <location>
        <begin position="67"/>
        <end position="90"/>
    </location>
</feature>
<gene>
    <name evidence="3" type="ORF">H8704_09235</name>
</gene>